<keyword evidence="1" id="KW-0175">Coiled coil</keyword>
<proteinExistence type="predicted"/>
<feature type="region of interest" description="Disordered" evidence="2">
    <location>
        <begin position="281"/>
        <end position="318"/>
    </location>
</feature>
<gene>
    <name evidence="3" type="ORF">AK812_SmicGene44572</name>
</gene>
<feature type="compositionally biased region" description="Basic and acidic residues" evidence="2">
    <location>
        <begin position="305"/>
        <end position="318"/>
    </location>
</feature>
<dbReference type="AlphaFoldDB" id="A0A1Q9BY42"/>
<name>A0A1Q9BY42_SYMMI</name>
<dbReference type="OrthoDB" id="414083at2759"/>
<organism evidence="3 4">
    <name type="scientific">Symbiodinium microadriaticum</name>
    <name type="common">Dinoflagellate</name>
    <name type="synonym">Zooxanthella microadriatica</name>
    <dbReference type="NCBI Taxonomy" id="2951"/>
    <lineage>
        <taxon>Eukaryota</taxon>
        <taxon>Sar</taxon>
        <taxon>Alveolata</taxon>
        <taxon>Dinophyceae</taxon>
        <taxon>Suessiales</taxon>
        <taxon>Symbiodiniaceae</taxon>
        <taxon>Symbiodinium</taxon>
    </lineage>
</organism>
<evidence type="ECO:0000256" key="1">
    <source>
        <dbReference type="SAM" id="Coils"/>
    </source>
</evidence>
<protein>
    <submittedName>
        <fullName evidence="3">Uncharacterized protein</fullName>
    </submittedName>
</protein>
<feature type="compositionally biased region" description="Basic and acidic residues" evidence="2">
    <location>
        <begin position="802"/>
        <end position="817"/>
    </location>
</feature>
<sequence>MIIRPRIALAIVGAFARNMFLQEQKCLIDVLGPGARHLSVAATMDFDFDDATACPDIVQQMGTGNNPAEAGSKRKSNPKKAKGPQLKICFARGCECECQKSKRWCGEHNKAYDNLYYQAKKAGETETLEKTMKDADLAKKAFDHFFEQNPGDGKWRRKCLVNWSQWKRQFIHSQVKRVRDGCKPFEFGQWLIRCQTVMGWSKESARAEWEKHSKDSSLKKDTKGLDGCDRIWIPVIEETHKDKDRIRSSIYQEGGVQEKNLGEEDREILLKHVKRNTHAEDHDEFFVGGQDSSDEDTHFVTPKKRPAEETDNKETPAEKKARIKLEKLTNNGPNFTAYKNTCGEKIKEKLQAIKTASTTVRTRLNEGLAKVQEAKTAHPDDAVLESFGKCLKASFNAVKDWDQDQPLPEDEEACNVLLATMTKELQASVSSVGENVRLVNGDATLHPRLYFVWRVREIQKISNAKDVAEHQTKIMKTLLPTVELFLKGVFKVITDVANYIKQKEKNQQRAEAKKKKEEGQADIERAKEAARTAAAKVKMFNKQAHKIFGLKESMWSPVHERQGANFDVDGHLDSPWVLRKSDAAKTWRNLPEASLKLSEFGGSYRKAPSCKQDNRAMAPVLSKHGKEEAESMIKSVFPATKNLNMTSLKEASNFENNMWYWGFDSKLSGGFLAPNAAAMLRVVAMGSVTVVAFDLRRVVDCMDNKSPTLQEVTEFVLELQDVLKDADGNIIGHGVTLTQDDILFVPTGWIMAEQVNVTSLTYGVRKSFLLDTPAAKASYNTAVDLMKRSGRDASRMEEIAKLFSDESDSKNAEDKCTGTEQSATPAMATAKPEPSVQAEGPGEAVAQLEAQG</sequence>
<reference evidence="3 4" key="1">
    <citation type="submission" date="2016-02" db="EMBL/GenBank/DDBJ databases">
        <title>Genome analysis of coral dinoflagellate symbionts highlights evolutionary adaptations to a symbiotic lifestyle.</title>
        <authorList>
            <person name="Aranda M."/>
            <person name="Li Y."/>
            <person name="Liew Y.J."/>
            <person name="Baumgarten S."/>
            <person name="Simakov O."/>
            <person name="Wilson M."/>
            <person name="Piel J."/>
            <person name="Ashoor H."/>
            <person name="Bougouffa S."/>
            <person name="Bajic V.B."/>
            <person name="Ryu T."/>
            <person name="Ravasi T."/>
            <person name="Bayer T."/>
            <person name="Micklem G."/>
            <person name="Kim H."/>
            <person name="Bhak J."/>
            <person name="Lajeunesse T.C."/>
            <person name="Voolstra C.R."/>
        </authorList>
    </citation>
    <scope>NUCLEOTIDE SEQUENCE [LARGE SCALE GENOMIC DNA]</scope>
    <source>
        <strain evidence="3 4">CCMP2467</strain>
    </source>
</reference>
<dbReference type="Proteomes" id="UP000186817">
    <property type="component" value="Unassembled WGS sequence"/>
</dbReference>
<accession>A0A1Q9BY42</accession>
<comment type="caution">
    <text evidence="3">The sequence shown here is derived from an EMBL/GenBank/DDBJ whole genome shotgun (WGS) entry which is preliminary data.</text>
</comment>
<feature type="coiled-coil region" evidence="1">
    <location>
        <begin position="496"/>
        <end position="543"/>
    </location>
</feature>
<feature type="region of interest" description="Disordered" evidence="2">
    <location>
        <begin position="59"/>
        <end position="81"/>
    </location>
</feature>
<evidence type="ECO:0000313" key="4">
    <source>
        <dbReference type="Proteomes" id="UP000186817"/>
    </source>
</evidence>
<evidence type="ECO:0000313" key="3">
    <source>
        <dbReference type="EMBL" id="OLP75604.1"/>
    </source>
</evidence>
<keyword evidence="4" id="KW-1185">Reference proteome</keyword>
<evidence type="ECO:0000256" key="2">
    <source>
        <dbReference type="SAM" id="MobiDB-lite"/>
    </source>
</evidence>
<dbReference type="EMBL" id="LSRX01002381">
    <property type="protein sequence ID" value="OLP75604.1"/>
    <property type="molecule type" value="Genomic_DNA"/>
</dbReference>
<feature type="region of interest" description="Disordered" evidence="2">
    <location>
        <begin position="802"/>
        <end position="852"/>
    </location>
</feature>